<feature type="signal peptide" evidence="2">
    <location>
        <begin position="1"/>
        <end position="26"/>
    </location>
</feature>
<evidence type="ECO:0000256" key="2">
    <source>
        <dbReference type="SAM" id="SignalP"/>
    </source>
</evidence>
<sequence>MRTGIALRLLRAGAMLAGLAAGAVQAETLGFVLSSFTMVTPGAGPEDCPEGFNKGYSERFLDSLPASERQRYAENQGLLYQAQAPWYYENPEEDPCANPGAFPDPGMYTIDGPLSLQRMEPDGSLSQRSAPPAQCPATDDFTALAEGRAIDNQYWRVMGCVRGYQPTGQAAAFANSFIFDGSTTMLLEVDMPENGADGPVALRIASSDQPVSLGTDGQPLPWRSFNTVAQERFHNSATGVREGKVIATGPFDLRLIRAAQRLDSELYLRDARLRLEIDPDSGEASGYLAGYWDLEWLAHASIRIQDRTGRSSGKPAADTHGYTCPGKYYALQRLADGHPDPASGNCTSISVLHSLRAVPAFVLDRKSTKPEQADPAQ</sequence>
<evidence type="ECO:0000256" key="1">
    <source>
        <dbReference type="SAM" id="MobiDB-lite"/>
    </source>
</evidence>
<evidence type="ECO:0000313" key="4">
    <source>
        <dbReference type="Proteomes" id="UP000321933"/>
    </source>
</evidence>
<evidence type="ECO:0000313" key="3">
    <source>
        <dbReference type="EMBL" id="TXS91190.1"/>
    </source>
</evidence>
<protein>
    <submittedName>
        <fullName evidence="3">Uncharacterized protein</fullName>
    </submittedName>
</protein>
<organism evidence="3 4">
    <name type="scientific">Parahaliea aestuarii</name>
    <dbReference type="NCBI Taxonomy" id="1852021"/>
    <lineage>
        <taxon>Bacteria</taxon>
        <taxon>Pseudomonadati</taxon>
        <taxon>Pseudomonadota</taxon>
        <taxon>Gammaproteobacteria</taxon>
        <taxon>Cellvibrionales</taxon>
        <taxon>Halieaceae</taxon>
        <taxon>Parahaliea</taxon>
    </lineage>
</organism>
<dbReference type="Proteomes" id="UP000321933">
    <property type="component" value="Unassembled WGS sequence"/>
</dbReference>
<keyword evidence="4" id="KW-1185">Reference proteome</keyword>
<dbReference type="RefSeq" id="WP_148064843.1">
    <property type="nucleotide sequence ID" value="NZ_VRYZ01000005.1"/>
</dbReference>
<dbReference type="AlphaFoldDB" id="A0A5C8ZU66"/>
<name>A0A5C8ZU66_9GAMM</name>
<dbReference type="EMBL" id="VRYZ01000005">
    <property type="protein sequence ID" value="TXS91190.1"/>
    <property type="molecule type" value="Genomic_DNA"/>
</dbReference>
<feature type="chain" id="PRO_5022974356" evidence="2">
    <location>
        <begin position="27"/>
        <end position="377"/>
    </location>
</feature>
<comment type="caution">
    <text evidence="3">The sequence shown here is derived from an EMBL/GenBank/DDBJ whole genome shotgun (WGS) entry which is preliminary data.</text>
</comment>
<accession>A0A5C8ZU66</accession>
<gene>
    <name evidence="3" type="ORF">FVW59_13390</name>
</gene>
<dbReference type="OrthoDB" id="8178235at2"/>
<reference evidence="3 4" key="1">
    <citation type="submission" date="2019-08" db="EMBL/GenBank/DDBJ databases">
        <title>Parahaliea maris sp. nov., isolated from the surface seawater.</title>
        <authorList>
            <person name="Liu Y."/>
        </authorList>
    </citation>
    <scope>NUCLEOTIDE SEQUENCE [LARGE SCALE GENOMIC DNA]</scope>
    <source>
        <strain evidence="3 4">S2-26</strain>
    </source>
</reference>
<feature type="region of interest" description="Disordered" evidence="1">
    <location>
        <begin position="115"/>
        <end position="135"/>
    </location>
</feature>
<keyword evidence="2" id="KW-0732">Signal</keyword>
<proteinExistence type="predicted"/>